<dbReference type="Proteomes" id="UP000469871">
    <property type="component" value="Unassembled WGS sequence"/>
</dbReference>
<dbReference type="InterPro" id="IPR029149">
    <property type="entry name" value="Creatin/AminoP/Spt16_N"/>
</dbReference>
<dbReference type="Proteomes" id="UP000183509">
    <property type="component" value="Unassembled WGS sequence"/>
</dbReference>
<dbReference type="AlphaFoldDB" id="A0A2C6ZSM1"/>
<protein>
    <submittedName>
        <fullName evidence="2">M24 family metallopeptidase</fullName>
    </submittedName>
</protein>
<evidence type="ECO:0000313" key="2">
    <source>
        <dbReference type="EMBL" id="KAB7572186.1"/>
    </source>
</evidence>
<dbReference type="EMBL" id="FKLM01000142">
    <property type="protein sequence ID" value="SAZ45648.1"/>
    <property type="molecule type" value="Genomic_DNA"/>
</dbReference>
<dbReference type="SUPFAM" id="SSF53092">
    <property type="entry name" value="Creatinase/prolidase N-terminal domain"/>
    <property type="match status" value="1"/>
</dbReference>
<gene>
    <name evidence="3" type="ORF">DTPHA_603095</name>
    <name evidence="2" type="ORF">GBM73_17385</name>
</gene>
<dbReference type="EMBL" id="WEFP01000012">
    <property type="protein sequence ID" value="KAB7572186.1"/>
    <property type="molecule type" value="Genomic_DNA"/>
</dbReference>
<organism evidence="2 5">
    <name type="scientific">Enterococcus faecium</name>
    <name type="common">Streptococcus faecium</name>
    <dbReference type="NCBI Taxonomy" id="1352"/>
    <lineage>
        <taxon>Bacteria</taxon>
        <taxon>Bacillati</taxon>
        <taxon>Bacillota</taxon>
        <taxon>Bacilli</taxon>
        <taxon>Lactobacillales</taxon>
        <taxon>Enterococcaceae</taxon>
        <taxon>Enterococcus</taxon>
    </lineage>
</organism>
<dbReference type="SUPFAM" id="SSF55920">
    <property type="entry name" value="Creatinase/aminopeptidase"/>
    <property type="match status" value="1"/>
</dbReference>
<dbReference type="Gene3D" id="3.90.230.10">
    <property type="entry name" value="Creatinase/methionine aminopeptidase superfamily"/>
    <property type="match status" value="1"/>
</dbReference>
<evidence type="ECO:0000313" key="3">
    <source>
        <dbReference type="EMBL" id="SAZ45648.1"/>
    </source>
</evidence>
<evidence type="ECO:0000259" key="1">
    <source>
        <dbReference type="Pfam" id="PF00557"/>
    </source>
</evidence>
<dbReference type="InterPro" id="IPR036005">
    <property type="entry name" value="Creatinase/aminopeptidase-like"/>
</dbReference>
<sequence length="459" mass="51158">MTKVTLKKVNPPKKDNEAKIYQLTDETMKFRKEKVLAAMEKSEIDTLVIYCDLEHGGNFSYLTGFVTRFEESLLVLHQTGEAFLVLGNENTKMVDYSRIEAELIHTPLFSLPDQPMDNEKPLTEVLTNAKISKGKKVGLVGWKMFTSEEDNYQIQDLPAFIVSSIVELVGEDAVSNRTDLFIHSDYGVRSLNTANEVAYYEFGSSLASDCVMNAIDEVEVGKTEMEIGNHLVKYGQPNNVIPIAATGERFENAYIYPTDKQVKLGDKMSITTGFKGGLASRSGYAVATTDDLPEGQKDYIEKVAAPYYDAVVAWLENIKIGMQGKELYSVIGKVLPKSEYKWHLNPGHLTADEEWMSSPMKKDSEITLKSGMLLQIDIIPSVAGYAGASCESGIALADESLRDQLAKEYPNVWSRIISRQEYIRNELGIELPDEVLPLSSGVGYYTPFFLEKNLALVKG</sequence>
<name>A0A2C6ZSM1_ENTFC</name>
<dbReference type="CDD" id="cd01066">
    <property type="entry name" value="APP_MetAP"/>
    <property type="match status" value="1"/>
</dbReference>
<evidence type="ECO:0000313" key="5">
    <source>
        <dbReference type="Proteomes" id="UP000469871"/>
    </source>
</evidence>
<feature type="domain" description="Peptidase M24" evidence="1">
    <location>
        <begin position="207"/>
        <end position="378"/>
    </location>
</feature>
<dbReference type="InterPro" id="IPR000994">
    <property type="entry name" value="Pept_M24"/>
</dbReference>
<dbReference type="Gene3D" id="3.40.350.10">
    <property type="entry name" value="Creatinase/prolidase N-terminal domain"/>
    <property type="match status" value="1"/>
</dbReference>
<dbReference type="Pfam" id="PF00557">
    <property type="entry name" value="Peptidase_M24"/>
    <property type="match status" value="1"/>
</dbReference>
<proteinExistence type="predicted"/>
<reference evidence="2 5" key="2">
    <citation type="submission" date="2019-10" db="EMBL/GenBank/DDBJ databases">
        <title>Evolutionary dynamics of vancomycin-resistant Enterococcus faecium during gastrointestinal tract colonization and bloodstream infection in immunocompromised pediatric patients.</title>
        <authorList>
            <person name="Chilambi G.S."/>
            <person name="Nordstrom H.R."/>
            <person name="Evans D.R."/>
            <person name="Ferrolino J."/>
            <person name="Hayden R.T."/>
            <person name="Maron G.M."/>
            <person name="Vo A.N."/>
            <person name="Gilmore M.S."/>
            <person name="Wolf J."/>
            <person name="Rosch J.W."/>
            <person name="Van Tyne D."/>
        </authorList>
    </citation>
    <scope>NUCLEOTIDE SEQUENCE [LARGE SCALE GENOMIC DNA]</scope>
    <source>
        <strain evidence="2 5">VRECG27</strain>
    </source>
</reference>
<reference evidence="3 4" key="1">
    <citation type="submission" date="2016-04" db="EMBL/GenBank/DDBJ databases">
        <authorList>
            <person name="Millard A."/>
        </authorList>
    </citation>
    <scope>NUCLEOTIDE SEQUENCE [LARGE SCALE GENOMIC DNA]</scope>
    <source>
        <strain evidence="3">Isolate 22</strain>
    </source>
</reference>
<accession>A0A2C6ZSM1</accession>
<evidence type="ECO:0000313" key="4">
    <source>
        <dbReference type="Proteomes" id="UP000183509"/>
    </source>
</evidence>
<dbReference type="RefSeq" id="WP_002322871.1">
    <property type="nucleotide sequence ID" value="NZ_CABGIM010000008.1"/>
</dbReference>
<comment type="caution">
    <text evidence="2">The sequence shown here is derived from an EMBL/GenBank/DDBJ whole genome shotgun (WGS) entry which is preliminary data.</text>
</comment>